<keyword evidence="4" id="KW-1185">Reference proteome</keyword>
<keyword evidence="2" id="KW-1133">Transmembrane helix</keyword>
<protein>
    <submittedName>
        <fullName evidence="3">Uncharacterized protein</fullName>
    </submittedName>
</protein>
<dbReference type="RefSeq" id="WP_107322873.1">
    <property type="nucleotide sequence ID" value="NZ_CP024081.1"/>
</dbReference>
<name>A0ABM6UJI7_9PSED</name>
<feature type="transmembrane region" description="Helical" evidence="2">
    <location>
        <begin position="20"/>
        <end position="41"/>
    </location>
</feature>
<organism evidence="3 4">
    <name type="scientific">Pseudomonas rhizophila</name>
    <dbReference type="NCBI Taxonomy" id="2045200"/>
    <lineage>
        <taxon>Bacteria</taxon>
        <taxon>Pseudomonadati</taxon>
        <taxon>Pseudomonadota</taxon>
        <taxon>Gammaproteobacteria</taxon>
        <taxon>Pseudomonadales</taxon>
        <taxon>Pseudomonadaceae</taxon>
        <taxon>Pseudomonas</taxon>
    </lineage>
</organism>
<evidence type="ECO:0000256" key="2">
    <source>
        <dbReference type="SAM" id="Phobius"/>
    </source>
</evidence>
<gene>
    <name evidence="3" type="ORF">CRX69_21760</name>
</gene>
<reference evidence="3 4" key="1">
    <citation type="journal article" date="2018" name="Front. Microbiol.">
        <title>Pseudomonas rhizophila S211, a New Plant Growth-Promoting Rhizobacterium with Potential in Pesticide-Bioremediation.</title>
        <authorList>
            <person name="Hassen W."/>
            <person name="Neifar M."/>
            <person name="Cherif H."/>
            <person name="Najjari A."/>
            <person name="Chouchane H."/>
            <person name="Driouich R.C."/>
            <person name="Salah A."/>
            <person name="Naili F."/>
            <person name="Mosbah A."/>
            <person name="Souissi Y."/>
            <person name="Raddadi N."/>
            <person name="Ouzari H.I."/>
            <person name="Fava F."/>
            <person name="Cherif A."/>
        </authorList>
    </citation>
    <scope>NUCLEOTIDE SEQUENCE [LARGE SCALE GENOMIC DNA]</scope>
    <source>
        <strain evidence="3 4">S211</strain>
    </source>
</reference>
<evidence type="ECO:0000313" key="3">
    <source>
        <dbReference type="EMBL" id="AVU77669.1"/>
    </source>
</evidence>
<keyword evidence="1" id="KW-0175">Coiled coil</keyword>
<evidence type="ECO:0000256" key="1">
    <source>
        <dbReference type="SAM" id="Coils"/>
    </source>
</evidence>
<evidence type="ECO:0000313" key="4">
    <source>
        <dbReference type="Proteomes" id="UP000241936"/>
    </source>
</evidence>
<accession>A0ABM6UJI7</accession>
<dbReference type="Proteomes" id="UP000241936">
    <property type="component" value="Chromosome"/>
</dbReference>
<keyword evidence="2" id="KW-0472">Membrane</keyword>
<sequence>MERQQRPPNNTFWSNVKKLALIVPIAGLVGAGLSQLLVGGIDYGELRSSLKTANSRNESLEKTLGEFRQANEEWRNAYTKLNADLSAARASVADMQNDQCESIRSVISNLQYKIENAYGYGETEEKRMNLQIIMKQHQESLRACFASRK</sequence>
<keyword evidence="2" id="KW-0812">Transmembrane</keyword>
<feature type="coiled-coil region" evidence="1">
    <location>
        <begin position="43"/>
        <end position="98"/>
    </location>
</feature>
<proteinExistence type="predicted"/>
<dbReference type="EMBL" id="CP024081">
    <property type="protein sequence ID" value="AVU77669.1"/>
    <property type="molecule type" value="Genomic_DNA"/>
</dbReference>